<feature type="transmembrane region" description="Helical" evidence="5">
    <location>
        <begin position="535"/>
        <end position="556"/>
    </location>
</feature>
<dbReference type="PANTHER" id="PTHR43077:SF5">
    <property type="entry name" value="PHAGE INFECTION PROTEIN"/>
    <property type="match status" value="1"/>
</dbReference>
<dbReference type="Gene3D" id="3.40.1710.10">
    <property type="entry name" value="abc type-2 transporter like domain"/>
    <property type="match status" value="1"/>
</dbReference>
<comment type="subcellular location">
    <subcellularLocation>
        <location evidence="1">Membrane</location>
        <topology evidence="1">Multi-pass membrane protein</topology>
    </subcellularLocation>
</comment>
<evidence type="ECO:0000259" key="6">
    <source>
        <dbReference type="Pfam" id="PF12698"/>
    </source>
</evidence>
<dbReference type="InterPro" id="IPR051328">
    <property type="entry name" value="T7SS_ABC-Transporter"/>
</dbReference>
<organism evidence="7 8">
    <name type="scientific">Methanobrevibacter arboriphilus</name>
    <dbReference type="NCBI Taxonomy" id="39441"/>
    <lineage>
        <taxon>Archaea</taxon>
        <taxon>Methanobacteriati</taxon>
        <taxon>Methanobacteriota</taxon>
        <taxon>Methanomada group</taxon>
        <taxon>Methanobacteria</taxon>
        <taxon>Methanobacteriales</taxon>
        <taxon>Methanobacteriaceae</taxon>
        <taxon>Methanobrevibacter</taxon>
    </lineage>
</organism>
<dbReference type="NCBIfam" id="TIGR03062">
    <property type="entry name" value="pip_yhgE_Cterm"/>
    <property type="match status" value="1"/>
</dbReference>
<evidence type="ECO:0000256" key="3">
    <source>
        <dbReference type="ARBA" id="ARBA00022989"/>
    </source>
</evidence>
<keyword evidence="3 5" id="KW-1133">Transmembrane helix</keyword>
<evidence type="ECO:0000313" key="7">
    <source>
        <dbReference type="EMBL" id="MBF4468375.1"/>
    </source>
</evidence>
<feature type="transmembrane region" description="Helical" evidence="5">
    <location>
        <begin position="451"/>
        <end position="472"/>
    </location>
</feature>
<keyword evidence="2 5" id="KW-0812">Transmembrane</keyword>
<dbReference type="EMBL" id="JADIIN010000022">
    <property type="protein sequence ID" value="MBF4468375.1"/>
    <property type="molecule type" value="Genomic_DNA"/>
</dbReference>
<evidence type="ECO:0000256" key="1">
    <source>
        <dbReference type="ARBA" id="ARBA00004141"/>
    </source>
</evidence>
<feature type="domain" description="ABC-2 type transporter transmembrane" evidence="6">
    <location>
        <begin position="250"/>
        <end position="555"/>
    </location>
</feature>
<accession>A0A843AH07</accession>
<dbReference type="AlphaFoldDB" id="A0A843AH07"/>
<dbReference type="InterPro" id="IPR017501">
    <property type="entry name" value="Phage_infect_YhgE_C"/>
</dbReference>
<feature type="transmembrane region" description="Helical" evidence="5">
    <location>
        <begin position="484"/>
        <end position="503"/>
    </location>
</feature>
<dbReference type="GO" id="GO:0140359">
    <property type="term" value="F:ABC-type transporter activity"/>
    <property type="evidence" value="ECO:0007669"/>
    <property type="project" value="InterPro"/>
</dbReference>
<evidence type="ECO:0000313" key="8">
    <source>
        <dbReference type="Proteomes" id="UP000658733"/>
    </source>
</evidence>
<dbReference type="GO" id="GO:0016020">
    <property type="term" value="C:membrane"/>
    <property type="evidence" value="ECO:0007669"/>
    <property type="project" value="UniProtKB-SubCell"/>
</dbReference>
<reference evidence="7" key="1">
    <citation type="submission" date="2020-10" db="EMBL/GenBank/DDBJ databases">
        <title>Dehalococcoides mccartyi of a TCE/Cr reducing biochatode.</title>
        <authorList>
            <person name="Matturro B."/>
        </authorList>
    </citation>
    <scope>NUCLEOTIDE SEQUENCE</scope>
    <source>
        <strain evidence="7">Bin4</strain>
    </source>
</reference>
<evidence type="ECO:0000256" key="4">
    <source>
        <dbReference type="ARBA" id="ARBA00023136"/>
    </source>
</evidence>
<gene>
    <name evidence="7" type="ORF">ISP01_03120</name>
</gene>
<protein>
    <submittedName>
        <fullName evidence="7">YhgE/Pip domain-containing protein</fullName>
    </submittedName>
</protein>
<evidence type="ECO:0000256" key="2">
    <source>
        <dbReference type="ARBA" id="ARBA00022692"/>
    </source>
</evidence>
<dbReference type="Pfam" id="PF12698">
    <property type="entry name" value="ABC2_membrane_3"/>
    <property type="match status" value="1"/>
</dbReference>
<feature type="transmembrane region" description="Helical" evidence="5">
    <location>
        <begin position="361"/>
        <end position="380"/>
    </location>
</feature>
<sequence>MVVNELKTNKNFHWEFVDYQEGYYGLDKEKYYGMIIIPPNFSKNIFSIESLNPNTSEITFINNNKMNPVGSRISSTGATLIQSKINEEITKIIDDIIFSKLYNIGEIAKENERKFYSLKSFLNDLNAKSGTIGSYLNVGKEEMGDVSKIWSIIYKNLPQIKKDSDILRSDYDNLYNQIHSNPQKALNTIHDMETRDKEIIETLSIADVFLKDLYNLTKDEKLKPIISDVEKDLAIAKELLIILEDIEKNIDDIAHNKGKFHKLKNLIDKLDNGVDAVYKNKETINTKIKNALKEINYANSNWPIVKKYIEEATNKINSIDYNKLTDLSNVNLTSIDNYFQSPVKLKENDLYPNHTYGEEIAPFYICLALWVGCIMATAVLSTRFRPNSRTLFYKNKYFKNSPINSQININNLDYISIYFGKMGFFLIISLFQSVVIMGGLLLLGLNASSEFLFILTTFYIGLCFMIFCYSLVSALGDLGKALAILLLVFQVPATVGTYAIQLLPKFFQSVYNFLPLTYAIGAIKEVIMGVYWSNYFFDIFILLLYPILGIIIVLLAKGKLDTIIRYMESKLNDTGLF</sequence>
<feature type="transmembrane region" description="Helical" evidence="5">
    <location>
        <begin position="424"/>
        <end position="445"/>
    </location>
</feature>
<proteinExistence type="predicted"/>
<dbReference type="InterPro" id="IPR013525">
    <property type="entry name" value="ABC2_TM"/>
</dbReference>
<evidence type="ECO:0000256" key="5">
    <source>
        <dbReference type="SAM" id="Phobius"/>
    </source>
</evidence>
<keyword evidence="4 5" id="KW-0472">Membrane</keyword>
<dbReference type="Proteomes" id="UP000658733">
    <property type="component" value="Unassembled WGS sequence"/>
</dbReference>
<dbReference type="PANTHER" id="PTHR43077">
    <property type="entry name" value="TRANSPORT PERMEASE YVFS-RELATED"/>
    <property type="match status" value="1"/>
</dbReference>
<name>A0A843AH07_METAZ</name>
<comment type="caution">
    <text evidence="7">The sequence shown here is derived from an EMBL/GenBank/DDBJ whole genome shotgun (WGS) entry which is preliminary data.</text>
</comment>